<evidence type="ECO:0000256" key="4">
    <source>
        <dbReference type="ARBA" id="ARBA00023136"/>
    </source>
</evidence>
<feature type="transmembrane region" description="Helical" evidence="5">
    <location>
        <begin position="59"/>
        <end position="79"/>
    </location>
</feature>
<comment type="subcellular location">
    <subcellularLocation>
        <location evidence="1">Membrane</location>
        <topology evidence="1">Multi-pass membrane protein</topology>
    </subcellularLocation>
</comment>
<evidence type="ECO:0000256" key="3">
    <source>
        <dbReference type="ARBA" id="ARBA00022989"/>
    </source>
</evidence>
<dbReference type="EMBL" id="QRZF01000025">
    <property type="protein sequence ID" value="RGV48180.1"/>
    <property type="molecule type" value="Genomic_DNA"/>
</dbReference>
<feature type="transmembrane region" description="Helical" evidence="5">
    <location>
        <begin position="179"/>
        <end position="197"/>
    </location>
</feature>
<keyword evidence="7" id="KW-0436">Ligase</keyword>
<dbReference type="PANTHER" id="PTHR37422:SF13">
    <property type="entry name" value="LIPOPOLYSACCHARIDE BIOSYNTHESIS PROTEIN PA4999-RELATED"/>
    <property type="match status" value="1"/>
</dbReference>
<keyword evidence="4 5" id="KW-0472">Membrane</keyword>
<feature type="transmembrane region" description="Helical" evidence="5">
    <location>
        <begin position="203"/>
        <end position="220"/>
    </location>
</feature>
<dbReference type="AlphaFoldDB" id="A0A412XSK9"/>
<dbReference type="Proteomes" id="UP000283850">
    <property type="component" value="Unassembled WGS sequence"/>
</dbReference>
<evidence type="ECO:0000313" key="7">
    <source>
        <dbReference type="EMBL" id="RGV48180.1"/>
    </source>
</evidence>
<dbReference type="SUPFAM" id="SSF48452">
    <property type="entry name" value="TPR-like"/>
    <property type="match status" value="1"/>
</dbReference>
<evidence type="ECO:0000259" key="6">
    <source>
        <dbReference type="Pfam" id="PF04932"/>
    </source>
</evidence>
<gene>
    <name evidence="7" type="ORF">DWW10_23060</name>
</gene>
<evidence type="ECO:0000256" key="5">
    <source>
        <dbReference type="SAM" id="Phobius"/>
    </source>
</evidence>
<feature type="domain" description="O-antigen ligase-related" evidence="6">
    <location>
        <begin position="187"/>
        <end position="326"/>
    </location>
</feature>
<evidence type="ECO:0000313" key="8">
    <source>
        <dbReference type="Proteomes" id="UP000283850"/>
    </source>
</evidence>
<accession>A0A412XSK9</accession>
<dbReference type="GO" id="GO:0016874">
    <property type="term" value="F:ligase activity"/>
    <property type="evidence" value="ECO:0007669"/>
    <property type="project" value="UniProtKB-KW"/>
</dbReference>
<keyword evidence="3 5" id="KW-1133">Transmembrane helix</keyword>
<evidence type="ECO:0000256" key="2">
    <source>
        <dbReference type="ARBA" id="ARBA00022692"/>
    </source>
</evidence>
<name>A0A412XSK9_9BACE</name>
<protein>
    <submittedName>
        <fullName evidence="7">O-antigen ligase family protein</fullName>
    </submittedName>
</protein>
<comment type="caution">
    <text evidence="7">The sequence shown here is derived from an EMBL/GenBank/DDBJ whole genome shotgun (WGS) entry which is preliminary data.</text>
</comment>
<organism evidence="7 8">
    <name type="scientific">Bacteroides intestinalis</name>
    <dbReference type="NCBI Taxonomy" id="329854"/>
    <lineage>
        <taxon>Bacteria</taxon>
        <taxon>Pseudomonadati</taxon>
        <taxon>Bacteroidota</taxon>
        <taxon>Bacteroidia</taxon>
        <taxon>Bacteroidales</taxon>
        <taxon>Bacteroidaceae</taxon>
        <taxon>Bacteroides</taxon>
    </lineage>
</organism>
<dbReference type="Gene3D" id="1.25.40.10">
    <property type="entry name" value="Tetratricopeptide repeat domain"/>
    <property type="match status" value="1"/>
</dbReference>
<feature type="transmembrane region" description="Helical" evidence="5">
    <location>
        <begin position="311"/>
        <end position="334"/>
    </location>
</feature>
<feature type="transmembrane region" description="Helical" evidence="5">
    <location>
        <begin position="346"/>
        <end position="372"/>
    </location>
</feature>
<dbReference type="GO" id="GO:0016020">
    <property type="term" value="C:membrane"/>
    <property type="evidence" value="ECO:0007669"/>
    <property type="project" value="UniProtKB-SubCell"/>
</dbReference>
<evidence type="ECO:0000256" key="1">
    <source>
        <dbReference type="ARBA" id="ARBA00004141"/>
    </source>
</evidence>
<reference evidence="7 8" key="1">
    <citation type="submission" date="2018-08" db="EMBL/GenBank/DDBJ databases">
        <title>A genome reference for cultivated species of the human gut microbiota.</title>
        <authorList>
            <person name="Zou Y."/>
            <person name="Xue W."/>
            <person name="Luo G."/>
        </authorList>
    </citation>
    <scope>NUCLEOTIDE SEQUENCE [LARGE SCALE GENOMIC DNA]</scope>
    <source>
        <strain evidence="7 8">AF14-32</strain>
    </source>
</reference>
<feature type="transmembrane region" description="Helical" evidence="5">
    <location>
        <begin position="34"/>
        <end position="53"/>
    </location>
</feature>
<feature type="transmembrane region" description="Helical" evidence="5">
    <location>
        <begin position="156"/>
        <end position="174"/>
    </location>
</feature>
<proteinExistence type="predicted"/>
<feature type="transmembrane region" description="Helical" evidence="5">
    <location>
        <begin position="112"/>
        <end position="136"/>
    </location>
</feature>
<dbReference type="InterPro" id="IPR007016">
    <property type="entry name" value="O-antigen_ligase-rel_domated"/>
</dbReference>
<sequence>MNLQHYIHYIILGIFIIFLPLFMDHKENVMICNYGILAFSAFSVTLFSITNLSKNYQTTKLDICICCLFAWMLIDSFWINDRVLSDEKLILIITSFIVYFTSKLTTLWTEKVLAIIIMLGGFLQSLIAWCQCFEVLDSNHLEFMMTGSFYNPAHLGAYTGLSIICTIYLLYAYYQRMKFYRCIVLSFLFLSMFGVLILSFSRASWVALSIILLLVLWKYHIFKYKTYCGMAFLIFISLLPLLYQLKKASADGRLFIWNVSKELVSSAPLLGRGADSFTAEYMLAQADFFERYPNSEYRMNATDNVHAFNEYLRITCEYGIIGLLFLGVILFLAIKSKGNTLIKWMVGYICIFACFSYVVEVSALLIVCSIFMGKLSNNSHIQYTYQHNSPWPIAICFSGIILFSLFRCQQEKCLSNYLSAYTETKGEDVEQKLLAKYRSNRYNRTFVLRCAHQLYNSKNYIVALPYLQQAFLLSPVSEICMDLGNCFYYLEDSEKAEYYLTKAHYMVPSHILPRYYLFRIYAKQGDIQKAYSYGTAILSEEFKKEGSVAMEVKYRIKKYLDENFKNAIK</sequence>
<dbReference type="Pfam" id="PF04932">
    <property type="entry name" value="Wzy_C"/>
    <property type="match status" value="1"/>
</dbReference>
<feature type="transmembrane region" description="Helical" evidence="5">
    <location>
        <begin position="6"/>
        <end position="22"/>
    </location>
</feature>
<dbReference type="RefSeq" id="WP_118421398.1">
    <property type="nucleotide sequence ID" value="NZ_QRZF01000025.1"/>
</dbReference>
<dbReference type="PANTHER" id="PTHR37422">
    <property type="entry name" value="TEICHURONIC ACID BIOSYNTHESIS PROTEIN TUAE"/>
    <property type="match status" value="1"/>
</dbReference>
<dbReference type="InterPro" id="IPR051533">
    <property type="entry name" value="WaaL-like"/>
</dbReference>
<feature type="transmembrane region" description="Helical" evidence="5">
    <location>
        <begin position="227"/>
        <end position="245"/>
    </location>
</feature>
<dbReference type="InterPro" id="IPR011990">
    <property type="entry name" value="TPR-like_helical_dom_sf"/>
</dbReference>
<feature type="transmembrane region" description="Helical" evidence="5">
    <location>
        <begin position="392"/>
        <end position="408"/>
    </location>
</feature>
<keyword evidence="2 5" id="KW-0812">Transmembrane</keyword>